<accession>A0A972NZ06</accession>
<dbReference type="RefSeq" id="WP_172176390.1">
    <property type="nucleotide sequence ID" value="NZ_WOEZ01000249.1"/>
</dbReference>
<evidence type="ECO:0000256" key="1">
    <source>
        <dbReference type="SAM" id="MobiDB-lite"/>
    </source>
</evidence>
<proteinExistence type="predicted"/>
<dbReference type="Proteomes" id="UP000655523">
    <property type="component" value="Unassembled WGS sequence"/>
</dbReference>
<feature type="region of interest" description="Disordered" evidence="1">
    <location>
        <begin position="62"/>
        <end position="95"/>
    </location>
</feature>
<sequence length="95" mass="10554">MTKASKRSQPALRPPVETPQYEKLALQAFDLCNRQLNQLKTFVTFTATICRNPAIAIEECRRPGYKNESQRKQTPAKGTTSVGAETAQQPVVAPH</sequence>
<evidence type="ECO:0000313" key="3">
    <source>
        <dbReference type="Proteomes" id="UP000655523"/>
    </source>
</evidence>
<dbReference type="EMBL" id="WOEZ01000249">
    <property type="protein sequence ID" value="NPT61073.1"/>
    <property type="molecule type" value="Genomic_DNA"/>
</dbReference>
<name>A0A972NZ06_9BURK</name>
<gene>
    <name evidence="2" type="ORF">GNZ13_42665</name>
</gene>
<dbReference type="AlphaFoldDB" id="A0A972NZ06"/>
<feature type="compositionally biased region" description="Polar residues" evidence="1">
    <location>
        <begin position="72"/>
        <end position="89"/>
    </location>
</feature>
<keyword evidence="3" id="KW-1185">Reference proteome</keyword>
<protein>
    <submittedName>
        <fullName evidence="2">Uncharacterized protein</fullName>
    </submittedName>
</protein>
<evidence type="ECO:0000313" key="2">
    <source>
        <dbReference type="EMBL" id="NPT61073.1"/>
    </source>
</evidence>
<comment type="caution">
    <text evidence="2">The sequence shown here is derived from an EMBL/GenBank/DDBJ whole genome shotgun (WGS) entry which is preliminary data.</text>
</comment>
<reference evidence="2 3" key="1">
    <citation type="submission" date="2019-11" db="EMBL/GenBank/DDBJ databases">
        <title>Metabolism of dissolved organic matter in forest soils.</title>
        <authorList>
            <person name="Cyle K.T."/>
            <person name="Wilhelm R.C."/>
            <person name="Martinez C.E."/>
        </authorList>
    </citation>
    <scope>NUCLEOTIDE SEQUENCE [LARGE SCALE GENOMIC DNA]</scope>
    <source>
        <strain evidence="2 3">5N</strain>
    </source>
</reference>
<organism evidence="2 3">
    <name type="scientific">Paraburkholderia elongata</name>
    <dbReference type="NCBI Taxonomy" id="2675747"/>
    <lineage>
        <taxon>Bacteria</taxon>
        <taxon>Pseudomonadati</taxon>
        <taxon>Pseudomonadota</taxon>
        <taxon>Betaproteobacteria</taxon>
        <taxon>Burkholderiales</taxon>
        <taxon>Burkholderiaceae</taxon>
        <taxon>Paraburkholderia</taxon>
    </lineage>
</organism>